<protein>
    <submittedName>
        <fullName evidence="2">Uncharacterized protein</fullName>
    </submittedName>
</protein>
<proteinExistence type="predicted"/>
<dbReference type="Proteomes" id="UP000242180">
    <property type="component" value="Unassembled WGS sequence"/>
</dbReference>
<reference evidence="2 3" key="1">
    <citation type="submission" date="2016-07" db="EMBL/GenBank/DDBJ databases">
        <title>Pervasive Adenine N6-methylation of Active Genes in Fungi.</title>
        <authorList>
            <consortium name="DOE Joint Genome Institute"/>
            <person name="Mondo S.J."/>
            <person name="Dannebaum R.O."/>
            <person name="Kuo R.C."/>
            <person name="Labutti K."/>
            <person name="Haridas S."/>
            <person name="Kuo A."/>
            <person name="Salamov A."/>
            <person name="Ahrendt S.R."/>
            <person name="Lipzen A."/>
            <person name="Sullivan W."/>
            <person name="Andreopoulos W.B."/>
            <person name="Clum A."/>
            <person name="Lindquist E."/>
            <person name="Daum C."/>
            <person name="Ramamoorthy G.K."/>
            <person name="Gryganskyi A."/>
            <person name="Culley D."/>
            <person name="Magnuson J.K."/>
            <person name="James T.Y."/>
            <person name="O'Malley M.A."/>
            <person name="Stajich J.E."/>
            <person name="Spatafora J.W."/>
            <person name="Visel A."/>
            <person name="Grigoriev I.V."/>
        </authorList>
    </citation>
    <scope>NUCLEOTIDE SEQUENCE [LARGE SCALE GENOMIC DNA]</scope>
    <source>
        <strain evidence="2 3">NRRL 2496</strain>
    </source>
</reference>
<organism evidence="2 3">
    <name type="scientific">Syncephalastrum racemosum</name>
    <name type="common">Filamentous fungus</name>
    <dbReference type="NCBI Taxonomy" id="13706"/>
    <lineage>
        <taxon>Eukaryota</taxon>
        <taxon>Fungi</taxon>
        <taxon>Fungi incertae sedis</taxon>
        <taxon>Mucoromycota</taxon>
        <taxon>Mucoromycotina</taxon>
        <taxon>Mucoromycetes</taxon>
        <taxon>Mucorales</taxon>
        <taxon>Syncephalastraceae</taxon>
        <taxon>Syncephalastrum</taxon>
    </lineage>
</organism>
<accession>A0A1X2HNN6</accession>
<dbReference type="InParanoid" id="A0A1X2HNN6"/>
<comment type="caution">
    <text evidence="2">The sequence shown here is derived from an EMBL/GenBank/DDBJ whole genome shotgun (WGS) entry which is preliminary data.</text>
</comment>
<dbReference type="EMBL" id="MCGN01000002">
    <property type="protein sequence ID" value="ORZ00958.1"/>
    <property type="molecule type" value="Genomic_DNA"/>
</dbReference>
<sequence length="176" mass="20135">MRSVSETPQNNENIIGDMQRDLEQMKLLLEEEKLRLNKDLVAERARCIEYENRCIVLERKIKKLEASGAIDSTSTSLYDILQVRYFIFSSKIFAYSSITIDPGCTDLIRGPVCCDLCFVLCSPCPLVLSVPPFAIPKLLSFQNHLFRLHIPDQVQEDKHATIMSDRYNVSHTILVV</sequence>
<gene>
    <name evidence="2" type="ORF">BCR43DRAFT_160659</name>
</gene>
<feature type="coiled-coil region" evidence="1">
    <location>
        <begin position="15"/>
        <end position="67"/>
    </location>
</feature>
<name>A0A1X2HNN6_SYNRA</name>
<evidence type="ECO:0000313" key="3">
    <source>
        <dbReference type="Proteomes" id="UP000242180"/>
    </source>
</evidence>
<keyword evidence="1" id="KW-0175">Coiled coil</keyword>
<keyword evidence="3" id="KW-1185">Reference proteome</keyword>
<evidence type="ECO:0000256" key="1">
    <source>
        <dbReference type="SAM" id="Coils"/>
    </source>
</evidence>
<evidence type="ECO:0000313" key="2">
    <source>
        <dbReference type="EMBL" id="ORZ00958.1"/>
    </source>
</evidence>
<dbReference type="AlphaFoldDB" id="A0A1X2HNN6"/>